<reference evidence="9 10" key="1">
    <citation type="journal article" date="2015" name="Int. J. Syst. Evol. Microbiol.">
        <title>M ethanocaldococcus bathoardescens sp. nov., a hyperthermophilic methanogen isolated from a volcanically active deep-sea hydrothermal vent.</title>
        <authorList>
            <person name="Stewart L.C."/>
            <person name="Jung J.H."/>
            <person name="Kim Y.T."/>
            <person name="Kwon S.W."/>
            <person name="Park C.S."/>
            <person name="Holden J.F."/>
        </authorList>
    </citation>
    <scope>NUCLEOTIDE SEQUENCE [LARGE SCALE GENOMIC DNA]</scope>
    <source>
        <strain evidence="9 10">JH146</strain>
    </source>
</reference>
<comment type="pathway">
    <text evidence="7">Cofactor biosynthesis; methanofuran biosynthesis.</text>
</comment>
<dbReference type="OrthoDB" id="56891at2157"/>
<evidence type="ECO:0000256" key="1">
    <source>
        <dbReference type="ARBA" id="ARBA00001933"/>
    </source>
</evidence>
<dbReference type="Pfam" id="PF00282">
    <property type="entry name" value="Pyridoxal_deC"/>
    <property type="match status" value="1"/>
</dbReference>
<dbReference type="GO" id="GO:2001120">
    <property type="term" value="P:methanofuran biosynthetic process"/>
    <property type="evidence" value="ECO:0007669"/>
    <property type="project" value="UniProtKB-UniRule"/>
</dbReference>
<evidence type="ECO:0000256" key="4">
    <source>
        <dbReference type="ARBA" id="ARBA00023239"/>
    </source>
</evidence>
<dbReference type="GO" id="GO:0015937">
    <property type="term" value="P:coenzyme A biosynthetic process"/>
    <property type="evidence" value="ECO:0007669"/>
    <property type="project" value="UniProtKB-UniRule"/>
</dbReference>
<feature type="modified residue" description="N6-(pyridoxal phosphate)lysine" evidence="7 8">
    <location>
        <position position="242"/>
    </location>
</feature>
<dbReference type="SUPFAM" id="SSF53383">
    <property type="entry name" value="PLP-dependent transferases"/>
    <property type="match status" value="1"/>
</dbReference>
<dbReference type="AlphaFoldDB" id="A0A076LEP8"/>
<comment type="cofactor">
    <cofactor evidence="1 7 8">
        <name>pyridoxal 5'-phosphate</name>
        <dbReference type="ChEBI" id="CHEBI:597326"/>
    </cofactor>
</comment>
<dbReference type="PANTHER" id="PTHR42735:SF6">
    <property type="entry name" value="SPHINGOSINE-1-PHOSPHATE LYASE 1"/>
    <property type="match status" value="1"/>
</dbReference>
<comment type="similarity">
    <text evidence="7">Belongs to the group II decarboxylase family. MfnA subfamily.</text>
</comment>
<dbReference type="NCBIfam" id="TIGR03812">
    <property type="entry name" value="tyr_de_CO2_Arch"/>
    <property type="match status" value="1"/>
</dbReference>
<dbReference type="HOGENOM" id="CLU_028929_2_1_2"/>
<proteinExistence type="inferred from homology"/>
<dbReference type="InterPro" id="IPR015422">
    <property type="entry name" value="PyrdxlP-dep_Trfase_small"/>
</dbReference>
<dbReference type="KEGG" id="mjh:JH146_0437"/>
<comment type="function">
    <text evidence="7">Catalyzes the decarboxylation of L-tyrosine to produce tyramine for methanofuran biosynthesis. Can also catalyze the decarboxylation of L-aspartate to produce beta-alanine for coenzyme A (CoA) biosynthesis.</text>
</comment>
<dbReference type="Proteomes" id="UP000028781">
    <property type="component" value="Chromosome"/>
</dbReference>
<keyword evidence="4 7" id="KW-0456">Lyase</keyword>
<dbReference type="STRING" id="1301915.JH146_0437"/>
<keyword evidence="2 7" id="KW-0210">Decarboxylase</keyword>
<comment type="catalytic activity">
    <reaction evidence="6 7">
        <text>L-aspartate + H(+) = beta-alanine + CO2</text>
        <dbReference type="Rhea" id="RHEA:19497"/>
        <dbReference type="ChEBI" id="CHEBI:15378"/>
        <dbReference type="ChEBI" id="CHEBI:16526"/>
        <dbReference type="ChEBI" id="CHEBI:29991"/>
        <dbReference type="ChEBI" id="CHEBI:57966"/>
        <dbReference type="EC" id="4.1.1.11"/>
    </reaction>
</comment>
<evidence type="ECO:0000313" key="10">
    <source>
        <dbReference type="Proteomes" id="UP000028781"/>
    </source>
</evidence>
<evidence type="ECO:0000256" key="3">
    <source>
        <dbReference type="ARBA" id="ARBA00022898"/>
    </source>
</evidence>
<dbReference type="Gene3D" id="3.90.1150.10">
    <property type="entry name" value="Aspartate Aminotransferase, domain 1"/>
    <property type="match status" value="1"/>
</dbReference>
<evidence type="ECO:0000256" key="7">
    <source>
        <dbReference type="HAMAP-Rule" id="MF_01610"/>
    </source>
</evidence>
<dbReference type="UniPathway" id="UPA00241"/>
<comment type="similarity">
    <text evidence="5">Belongs to the group II decarboxylase family. Sphingosine-1-phosphate lyase subfamily.</text>
</comment>
<dbReference type="Gene3D" id="3.40.640.10">
    <property type="entry name" value="Type I PLP-dependent aspartate aminotransferase-like (Major domain)"/>
    <property type="match status" value="1"/>
</dbReference>
<accession>A0A076LEP8</accession>
<dbReference type="InterPro" id="IPR015424">
    <property type="entry name" value="PyrdxlP-dep_Trfase"/>
</dbReference>
<dbReference type="GeneID" id="24891035"/>
<dbReference type="RefSeq" id="WP_048201473.1">
    <property type="nucleotide sequence ID" value="NZ_CP009149.1"/>
</dbReference>
<dbReference type="GO" id="GO:0004068">
    <property type="term" value="F:aspartate 1-decarboxylase activity"/>
    <property type="evidence" value="ECO:0007669"/>
    <property type="project" value="UniProtKB-UniRule"/>
</dbReference>
<protein>
    <recommendedName>
        <fullName evidence="7">Probable L-tyrosine/L-aspartate decarboxylase</fullName>
        <shortName evidence="7">TDC/ADC</shortName>
        <ecNumber evidence="7">4.1.1.11</ecNumber>
        <ecNumber evidence="7">4.1.1.25</ecNumber>
    </recommendedName>
</protein>
<evidence type="ECO:0000313" key="9">
    <source>
        <dbReference type="EMBL" id="AIJ05287.1"/>
    </source>
</evidence>
<sequence length="393" mass="44760">MQEKGVSEREILEELIKYRDLDLKYEDGKIFGSMCSNILPITRKIVDMFLETNLGDPGLFKGTKLLEEKAIALLGSLLNNKNAYGHIVSGGTEANLMALRCIKNIWREKKRKGLSKNERPKIIIPVTAHFSFEKGRDMMDLDYIYAPIKKDYTIDEKFVRDAVEDYEIDGIIGIAGTTELGTIDNIEELSKIAKENDIYIHVDAAFGGFVIPFLEDKYKKKGVNYKFDFSLGVDSITIDPHKMGHCPIPSGGILFKDMSYKKYLDVNAPYLTETRQATILGTRVGFGGACTYAVLRYLGREGQRKIVSECMENTLYLYKKLKENNFKPVIEPILNIVAIEDEDYKEICKKLRDRGIYVSVCNCVKALRIVVMPHIKKEHIDNLIETLKIIKKD</sequence>
<dbReference type="HAMAP" id="MF_01610">
    <property type="entry name" value="MfnA_decarbox"/>
    <property type="match status" value="1"/>
</dbReference>
<dbReference type="InterPro" id="IPR015421">
    <property type="entry name" value="PyrdxlP-dep_Trfase_major"/>
</dbReference>
<dbReference type="GO" id="GO:0030170">
    <property type="term" value="F:pyridoxal phosphate binding"/>
    <property type="evidence" value="ECO:0007669"/>
    <property type="project" value="UniProtKB-UniRule"/>
</dbReference>
<dbReference type="FunFam" id="3.40.640.10:FF:000125">
    <property type="entry name" value="Probable L-tyrosine/L-aspartate decarboxylase"/>
    <property type="match status" value="1"/>
</dbReference>
<dbReference type="InterPro" id="IPR020931">
    <property type="entry name" value="MfnA"/>
</dbReference>
<gene>
    <name evidence="7" type="primary">mfnA</name>
    <name evidence="9" type="ORF">JH146_0437</name>
</gene>
<keyword evidence="10" id="KW-1185">Reference proteome</keyword>
<evidence type="ECO:0000256" key="2">
    <source>
        <dbReference type="ARBA" id="ARBA00022793"/>
    </source>
</evidence>
<dbReference type="EC" id="4.1.1.25" evidence="7"/>
<dbReference type="EMBL" id="CP009149">
    <property type="protein sequence ID" value="AIJ05287.1"/>
    <property type="molecule type" value="Genomic_DNA"/>
</dbReference>
<keyword evidence="3 7" id="KW-0663">Pyridoxal phosphate</keyword>
<evidence type="ECO:0000256" key="8">
    <source>
        <dbReference type="PIRSR" id="PIRSR602129-50"/>
    </source>
</evidence>
<organism evidence="9 10">
    <name type="scientific">Methanocaldococcus bathoardescens</name>
    <dbReference type="NCBI Taxonomy" id="1301915"/>
    <lineage>
        <taxon>Archaea</taxon>
        <taxon>Methanobacteriati</taxon>
        <taxon>Methanobacteriota</taxon>
        <taxon>Methanomada group</taxon>
        <taxon>Methanococci</taxon>
        <taxon>Methanococcales</taxon>
        <taxon>Methanocaldococcaceae</taxon>
        <taxon>Methanocaldococcus</taxon>
    </lineage>
</organism>
<dbReference type="GO" id="GO:0019752">
    <property type="term" value="P:carboxylic acid metabolic process"/>
    <property type="evidence" value="ECO:0007669"/>
    <property type="project" value="InterPro"/>
</dbReference>
<dbReference type="PANTHER" id="PTHR42735">
    <property type="match status" value="1"/>
</dbReference>
<dbReference type="InterPro" id="IPR002129">
    <property type="entry name" value="PyrdxlP-dep_de-COase"/>
</dbReference>
<dbReference type="EC" id="4.1.1.11" evidence="7"/>
<comment type="pathway">
    <text evidence="7">Cofactor biosynthesis; coenzyme A biosynthesis.</text>
</comment>
<comment type="catalytic activity">
    <reaction evidence="7">
        <text>L-tyrosine + H(+) = tyramine + CO2</text>
        <dbReference type="Rhea" id="RHEA:14345"/>
        <dbReference type="ChEBI" id="CHEBI:15378"/>
        <dbReference type="ChEBI" id="CHEBI:16526"/>
        <dbReference type="ChEBI" id="CHEBI:58315"/>
        <dbReference type="ChEBI" id="CHEBI:327995"/>
        <dbReference type="EC" id="4.1.1.25"/>
    </reaction>
</comment>
<dbReference type="GO" id="GO:0004837">
    <property type="term" value="F:tyrosine decarboxylase activity"/>
    <property type="evidence" value="ECO:0007669"/>
    <property type="project" value="UniProtKB-UniRule"/>
</dbReference>
<dbReference type="InterPro" id="IPR050477">
    <property type="entry name" value="GrpII_AminoAcid_Decarb"/>
</dbReference>
<name>A0A076LEP8_9EURY</name>
<evidence type="ECO:0000256" key="5">
    <source>
        <dbReference type="ARBA" id="ARBA00038302"/>
    </source>
</evidence>
<evidence type="ECO:0000256" key="6">
    <source>
        <dbReference type="ARBA" id="ARBA00050402"/>
    </source>
</evidence>
<dbReference type="UniPathway" id="UPA00080"/>